<sequence length="153" mass="16840">MAQLVDKAKNYVTDKVTNMRKPEASLSKFRLKGVSREGVDYLADVSIDNPYSHSIPICEISYVLKSDGRVIATGTIPDPGSIKGNDKTVLNVPVKVPHSVLVSLVKDIARDWDIDYLLEVGLIIDLPLIGNFTIPLSTQGEVKLPTLTDFFKN</sequence>
<dbReference type="FunFam" id="2.60.40.1820:FF:000001">
    <property type="entry name" value="Desiccation protectant protein Lea14-like"/>
    <property type="match status" value="1"/>
</dbReference>
<evidence type="ECO:0000259" key="2">
    <source>
        <dbReference type="SMART" id="SM00769"/>
    </source>
</evidence>
<dbReference type="InterPro" id="IPR045043">
    <property type="entry name" value="Lea14-like"/>
</dbReference>
<dbReference type="SUPFAM" id="SSF117070">
    <property type="entry name" value="LEA14-like"/>
    <property type="match status" value="1"/>
</dbReference>
<dbReference type="AlphaFoldDB" id="A0A067HEE6"/>
<dbReference type="PANTHER" id="PTHR31459:SF19">
    <property type="entry name" value="DESICCATION-RELATED PROTEIN LEA14-RELATED"/>
    <property type="match status" value="1"/>
</dbReference>
<dbReference type="Pfam" id="PF03168">
    <property type="entry name" value="LEA_2"/>
    <property type="match status" value="1"/>
</dbReference>
<dbReference type="PaxDb" id="2711-XP_006491471.1"/>
<feature type="domain" description="Water stress and hypersensitive response" evidence="2">
    <location>
        <begin position="24"/>
        <end position="141"/>
    </location>
</feature>
<organism evidence="3 4">
    <name type="scientific">Citrus sinensis</name>
    <name type="common">Sweet orange</name>
    <name type="synonym">Citrus aurantium var. sinensis</name>
    <dbReference type="NCBI Taxonomy" id="2711"/>
    <lineage>
        <taxon>Eukaryota</taxon>
        <taxon>Viridiplantae</taxon>
        <taxon>Streptophyta</taxon>
        <taxon>Embryophyta</taxon>
        <taxon>Tracheophyta</taxon>
        <taxon>Spermatophyta</taxon>
        <taxon>Magnoliopsida</taxon>
        <taxon>eudicotyledons</taxon>
        <taxon>Gunneridae</taxon>
        <taxon>Pentapetalae</taxon>
        <taxon>rosids</taxon>
        <taxon>malvids</taxon>
        <taxon>Sapindales</taxon>
        <taxon>Rutaceae</taxon>
        <taxon>Aurantioideae</taxon>
        <taxon>Citrus</taxon>
    </lineage>
</organism>
<dbReference type="Proteomes" id="UP000027120">
    <property type="component" value="Unassembled WGS sequence"/>
</dbReference>
<dbReference type="InterPro" id="IPR004864">
    <property type="entry name" value="LEA_2"/>
</dbReference>
<dbReference type="SMART" id="SM00769">
    <property type="entry name" value="WHy"/>
    <property type="match status" value="1"/>
</dbReference>
<dbReference type="InterPro" id="IPR013990">
    <property type="entry name" value="WHy-dom"/>
</dbReference>
<dbReference type="PANTHER" id="PTHR31459">
    <property type="match status" value="1"/>
</dbReference>
<keyword evidence="4" id="KW-1185">Reference proteome</keyword>
<protein>
    <recommendedName>
        <fullName evidence="2">Water stress and hypersensitive response domain-containing protein</fullName>
    </recommendedName>
</protein>
<comment type="similarity">
    <text evidence="1">Belongs to the LEA type 2 family.</text>
</comment>
<dbReference type="Gene3D" id="2.60.40.1820">
    <property type="match status" value="1"/>
</dbReference>
<reference evidence="3 4" key="1">
    <citation type="submission" date="2014-04" db="EMBL/GenBank/DDBJ databases">
        <authorList>
            <consortium name="International Citrus Genome Consortium"/>
            <person name="Gmitter F."/>
            <person name="Chen C."/>
            <person name="Farmerie W."/>
            <person name="Harkins T."/>
            <person name="Desany B."/>
            <person name="Mohiuddin M."/>
            <person name="Kodira C."/>
            <person name="Borodovsky M."/>
            <person name="Lomsadze A."/>
            <person name="Burns P."/>
            <person name="Jenkins J."/>
            <person name="Prochnik S."/>
            <person name="Shu S."/>
            <person name="Chapman J."/>
            <person name="Pitluck S."/>
            <person name="Schmutz J."/>
            <person name="Rokhsar D."/>
        </authorList>
    </citation>
    <scope>NUCLEOTIDE SEQUENCE</scope>
</reference>
<dbReference type="eggNOG" id="ENOG502RZ6Q">
    <property type="taxonomic scope" value="Eukaryota"/>
</dbReference>
<proteinExistence type="inferred from homology"/>
<name>A0A067HEE6_CITSI</name>
<accession>A0A067HEE6</accession>
<dbReference type="STRING" id="2711.A0A067HEE6"/>
<dbReference type="EMBL" id="KK784873">
    <property type="protein sequence ID" value="KDO86327.1"/>
    <property type="molecule type" value="Genomic_DNA"/>
</dbReference>
<evidence type="ECO:0000256" key="1">
    <source>
        <dbReference type="ARBA" id="ARBA00005960"/>
    </source>
</evidence>
<evidence type="ECO:0000313" key="4">
    <source>
        <dbReference type="Proteomes" id="UP000027120"/>
    </source>
</evidence>
<evidence type="ECO:0000313" key="3">
    <source>
        <dbReference type="EMBL" id="KDO86327.1"/>
    </source>
</evidence>
<dbReference type="SMR" id="A0A067HEE6"/>
<gene>
    <name evidence="3" type="ORF">CISIN_1g045101mg</name>
</gene>
<dbReference type="GO" id="GO:0009269">
    <property type="term" value="P:response to desiccation"/>
    <property type="evidence" value="ECO:0007669"/>
    <property type="project" value="InterPro"/>
</dbReference>